<dbReference type="STRING" id="226505.SAMN05444394_1473"/>
<dbReference type="OrthoDB" id="963379at2"/>
<keyword evidence="1" id="KW-0472">Membrane</keyword>
<name>A0A1N6DWM5_9BACT</name>
<dbReference type="EMBL" id="FSRC01000001">
    <property type="protein sequence ID" value="SIN75150.1"/>
    <property type="molecule type" value="Genomic_DNA"/>
</dbReference>
<reference evidence="3" key="1">
    <citation type="submission" date="2016-11" db="EMBL/GenBank/DDBJ databases">
        <authorList>
            <person name="Varghese N."/>
            <person name="Submissions S."/>
        </authorList>
    </citation>
    <scope>NUCLEOTIDE SEQUENCE [LARGE SCALE GENOMIC DNA]</scope>
    <source>
        <strain evidence="3">DSM 15292</strain>
    </source>
</reference>
<accession>A0A1N6DWM5</accession>
<proteinExistence type="predicted"/>
<evidence type="ECO:0008006" key="4">
    <source>
        <dbReference type="Google" id="ProtNLM"/>
    </source>
</evidence>
<gene>
    <name evidence="2" type="ORF">SAMN05444394_1473</name>
</gene>
<sequence length="69" mass="7612">MSKSHFPFSKKNYQLMAIGFALIVVGFIIIGLDNEPHGNGFLGLTLGPIVTLSGFIFEFYAIFAKTEKN</sequence>
<keyword evidence="3" id="KW-1185">Reference proteome</keyword>
<dbReference type="Pfam" id="PF11297">
    <property type="entry name" value="DUF3098"/>
    <property type="match status" value="1"/>
</dbReference>
<evidence type="ECO:0000256" key="1">
    <source>
        <dbReference type="SAM" id="Phobius"/>
    </source>
</evidence>
<evidence type="ECO:0000313" key="3">
    <source>
        <dbReference type="Proteomes" id="UP000185221"/>
    </source>
</evidence>
<feature type="transmembrane region" description="Helical" evidence="1">
    <location>
        <begin position="12"/>
        <end position="32"/>
    </location>
</feature>
<dbReference type="InterPro" id="IPR021448">
    <property type="entry name" value="DUF3098"/>
</dbReference>
<keyword evidence="1" id="KW-0812">Transmembrane</keyword>
<dbReference type="RefSeq" id="WP_074224157.1">
    <property type="nucleotide sequence ID" value="NZ_FSRC01000001.1"/>
</dbReference>
<feature type="transmembrane region" description="Helical" evidence="1">
    <location>
        <begin position="44"/>
        <end position="63"/>
    </location>
</feature>
<organism evidence="2 3">
    <name type="scientific">Algoriphagus halophilus</name>
    <dbReference type="NCBI Taxonomy" id="226505"/>
    <lineage>
        <taxon>Bacteria</taxon>
        <taxon>Pseudomonadati</taxon>
        <taxon>Bacteroidota</taxon>
        <taxon>Cytophagia</taxon>
        <taxon>Cytophagales</taxon>
        <taxon>Cyclobacteriaceae</taxon>
        <taxon>Algoriphagus</taxon>
    </lineage>
</organism>
<dbReference type="AlphaFoldDB" id="A0A1N6DWM5"/>
<dbReference type="Proteomes" id="UP000185221">
    <property type="component" value="Unassembled WGS sequence"/>
</dbReference>
<keyword evidence="1" id="KW-1133">Transmembrane helix</keyword>
<protein>
    <recommendedName>
        <fullName evidence="4">DUF3098 domain-containing protein</fullName>
    </recommendedName>
</protein>
<evidence type="ECO:0000313" key="2">
    <source>
        <dbReference type="EMBL" id="SIN75150.1"/>
    </source>
</evidence>